<evidence type="ECO:0000259" key="4">
    <source>
        <dbReference type="PROSITE" id="PS50075"/>
    </source>
</evidence>
<dbReference type="Pfam" id="PF00668">
    <property type="entry name" value="Condensation"/>
    <property type="match status" value="2"/>
</dbReference>
<dbReference type="InterPro" id="IPR036736">
    <property type="entry name" value="ACP-like_sf"/>
</dbReference>
<dbReference type="InterPro" id="IPR042099">
    <property type="entry name" value="ANL_N_sf"/>
</dbReference>
<dbReference type="InterPro" id="IPR000873">
    <property type="entry name" value="AMP-dep_synth/lig_dom"/>
</dbReference>
<dbReference type="InterPro" id="IPR025110">
    <property type="entry name" value="AMP-bd_C"/>
</dbReference>
<keyword evidence="3" id="KW-0597">Phosphoprotein</keyword>
<gene>
    <name evidence="5" type="ORF">MU0102_001546</name>
</gene>
<dbReference type="Gene3D" id="3.30.559.30">
    <property type="entry name" value="Nonribosomal peptide synthetase, condensation domain"/>
    <property type="match status" value="2"/>
</dbReference>
<dbReference type="Gene3D" id="1.10.1200.10">
    <property type="entry name" value="ACP-like"/>
    <property type="match status" value="1"/>
</dbReference>
<dbReference type="Gene3D" id="3.30.559.10">
    <property type="entry name" value="Chloramphenicol acetyltransferase-like domain"/>
    <property type="match status" value="2"/>
</dbReference>
<feature type="domain" description="Carrier" evidence="4">
    <location>
        <begin position="976"/>
        <end position="1059"/>
    </location>
</feature>
<dbReference type="Pfam" id="PF00550">
    <property type="entry name" value="PP-binding"/>
    <property type="match status" value="1"/>
</dbReference>
<dbReference type="SUPFAM" id="SSF56801">
    <property type="entry name" value="Acetyl-CoA synthetase-like"/>
    <property type="match status" value="1"/>
</dbReference>
<dbReference type="PANTHER" id="PTHR45527:SF1">
    <property type="entry name" value="FATTY ACID SYNTHASE"/>
    <property type="match status" value="1"/>
</dbReference>
<dbReference type="Pfam" id="PF00501">
    <property type="entry name" value="AMP-binding"/>
    <property type="match status" value="1"/>
</dbReference>
<dbReference type="InterPro" id="IPR020845">
    <property type="entry name" value="AMP-binding_CS"/>
</dbReference>
<dbReference type="InterPro" id="IPR009081">
    <property type="entry name" value="PP-bd_ACP"/>
</dbReference>
<proteinExistence type="predicted"/>
<dbReference type="Pfam" id="PF13193">
    <property type="entry name" value="AMP-binding_C"/>
    <property type="match status" value="1"/>
</dbReference>
<name>A0ABN9NAU9_9MYCO</name>
<dbReference type="InterPro" id="IPR001242">
    <property type="entry name" value="Condensation_dom"/>
</dbReference>
<dbReference type="PANTHER" id="PTHR45527">
    <property type="entry name" value="NONRIBOSOMAL PEPTIDE SYNTHETASE"/>
    <property type="match status" value="1"/>
</dbReference>
<evidence type="ECO:0000313" key="6">
    <source>
        <dbReference type="Proteomes" id="UP001190464"/>
    </source>
</evidence>
<reference evidence="5 6" key="1">
    <citation type="submission" date="2023-08" db="EMBL/GenBank/DDBJ databases">
        <authorList>
            <person name="Folkvardsen B D."/>
            <person name="Norman A."/>
        </authorList>
    </citation>
    <scope>NUCLEOTIDE SEQUENCE [LARGE SCALE GENOMIC DNA]</scope>
    <source>
        <strain evidence="5 6">Mu0102</strain>
    </source>
</reference>
<protein>
    <submittedName>
        <fullName evidence="5">Amino acid adenylation domain-containing protein</fullName>
    </submittedName>
</protein>
<dbReference type="NCBIfam" id="TIGR01733">
    <property type="entry name" value="AA-adenyl-dom"/>
    <property type="match status" value="1"/>
</dbReference>
<dbReference type="Gene3D" id="3.30.300.30">
    <property type="match status" value="1"/>
</dbReference>
<dbReference type="InterPro" id="IPR045851">
    <property type="entry name" value="AMP-bd_C_sf"/>
</dbReference>
<dbReference type="PROSITE" id="PS00455">
    <property type="entry name" value="AMP_BINDING"/>
    <property type="match status" value="1"/>
</dbReference>
<dbReference type="EMBL" id="OY726398">
    <property type="protein sequence ID" value="CAJ1501679.1"/>
    <property type="molecule type" value="Genomic_DNA"/>
</dbReference>
<evidence type="ECO:0000313" key="5">
    <source>
        <dbReference type="EMBL" id="CAJ1501679.1"/>
    </source>
</evidence>
<evidence type="ECO:0000256" key="2">
    <source>
        <dbReference type="ARBA" id="ARBA00022450"/>
    </source>
</evidence>
<dbReference type="Proteomes" id="UP001190464">
    <property type="component" value="Chromosome"/>
</dbReference>
<dbReference type="InterPro" id="IPR023213">
    <property type="entry name" value="CAT-like_dom_sf"/>
</dbReference>
<dbReference type="RefSeq" id="WP_308486324.1">
    <property type="nucleotide sequence ID" value="NZ_OY726398.1"/>
</dbReference>
<evidence type="ECO:0000256" key="1">
    <source>
        <dbReference type="ARBA" id="ARBA00001957"/>
    </source>
</evidence>
<organism evidence="5 6">
    <name type="scientific">[Mycobacterium] holstebronense</name>
    <dbReference type="NCBI Taxonomy" id="3064288"/>
    <lineage>
        <taxon>Bacteria</taxon>
        <taxon>Bacillati</taxon>
        <taxon>Actinomycetota</taxon>
        <taxon>Actinomycetes</taxon>
        <taxon>Mycobacteriales</taxon>
        <taxon>Mycobacteriaceae</taxon>
        <taxon>Mycolicibacterium</taxon>
    </lineage>
</organism>
<dbReference type="Gene3D" id="3.40.50.12780">
    <property type="entry name" value="N-terminal domain of ligase-like"/>
    <property type="match status" value="1"/>
</dbReference>
<dbReference type="InterPro" id="IPR010071">
    <property type="entry name" value="AA_adenyl_dom"/>
</dbReference>
<keyword evidence="2" id="KW-0596">Phosphopantetheine</keyword>
<dbReference type="SUPFAM" id="SSF47336">
    <property type="entry name" value="ACP-like"/>
    <property type="match status" value="1"/>
</dbReference>
<sequence>MTETSQRVTPAIEDVLALSPLQQGLFSLAKLATDDGGGRDGIDVYTVQFVIDIVGAVDPGLLRRSAEAMLARHANLRASFWDVDLPHPVQIIPATTVLPWREIEAAPREFDEIARIERTTNFDLARGPLLRFVLAQSAPEQYRLILTVHHLLIDGWSMAVFFDEMVAIYCAGGIDPLPAPRPYRDYIGWLAGQDTAAATQRWRDYLAPLSAPTMLAGGERAAVGSAVPQTHEVVLDSDATAGLTEWARRHGLTLNTVLQFAWAVLLGRLTDRTDMAFGAVVSGRPQQLTGVETMVGLFINTVPVAASTPPRAEVVATCQALQRDTAAMRDLGYLSLSTVQRASSKAVFDTLLVFENAPIGSATAGVTTEDGVRFIPVTVESLTHYPLTLVSYPPRDGRLTVLLEAIPDALGELSVPDLGQRLLQVLRQLPDPARPRVADLDVLLPLERARVTDPVDRHMSRISPAVQRGSTEESRSWDRRISPATSVPALFAAAAEAHPDSPALTGEDRSLTYAELAAESAVLARALAGRGIGPEDRVAIALPRSLDSVIAILAVLQAGAAYVPVDISLPEVRIESILRQAGPKMTLTVELLAELRSEDAVQIAIPAAIHPDSAAYVIFTSGSTGEPKGVVGTHRALASYFADHQQRMYAPAVARLGRALRVAHAWSLSFDASWQPLVGLLGGQCVHLFSADEMRDAEAIIDGIRRHRLDMIDTSPSMFTQLFDAGLLDAGSDHRLTVLALGGEAIAPHTWARLRAAPSTAVHNCYGPTETTVEAVVADVADTDVPVIGEAVRGMSAHVLDSALREVPDGVAGELYLAGAQVTRGYLGRAGATAARYIADPFRAGGRMYRTGDLVRRRTDGRLVYLGRADDQVKVRGYRVEIAEVEAALAAATGVTAAAVLPVQGPAGTQLAGFVTGAQVDTTRVRAEIGARLPSYLIPARITAVESMPLTANGKLDTEKLAALLAQSGPLGGGIEPDTDTERVLVELLAEVFAGPEGPEKTDGPAPGVETDLRELGLDSIIALSMVRAARRRGLPLRPRTILSCNTIRDVAAALDREVAEADEAAQRDGAPAVDGPLPLLPAGRWLYQYGDPRRLGQVEAIRLPDDTQGEQLRAALAAIVAAHPLLRARLDPAELTLHPTEPVDVLTEVTVTAADLSVVTEHGTRLLESLDPENGVMLRAVWLRASDSAGVLMLCGHVLALDPVSWQVILGELHAALAGADPLPERSGYRRWAAALQERAQTLDTVDFWADQLAGDDPDLGARRVDPTRDRAGDLAVSVTVADPALTAALSALPVPMHDLLVAATARMVTAWRARRGQAGPTPLLGLETHGRAEEVVTGVDTADIAGLLSAIYPLRVAQADPAGVARALAAIPGGGIDYGLLAYLRADTAELLAAQPGPQVLLNYLGRVDRAGGGPAVAPDLIAGLPSVPEPGQAVRHELSIFAAVADLGAGQALMTQWRTLPDILGGAEIVQLQELFTDSLGDLVEELR</sequence>
<accession>A0ABN9NAU9</accession>
<keyword evidence="6" id="KW-1185">Reference proteome</keyword>
<dbReference type="PROSITE" id="PS50075">
    <property type="entry name" value="CARRIER"/>
    <property type="match status" value="1"/>
</dbReference>
<dbReference type="SMART" id="SM00823">
    <property type="entry name" value="PKS_PP"/>
    <property type="match status" value="1"/>
</dbReference>
<evidence type="ECO:0000256" key="3">
    <source>
        <dbReference type="ARBA" id="ARBA00022553"/>
    </source>
</evidence>
<dbReference type="CDD" id="cd05930">
    <property type="entry name" value="A_NRPS"/>
    <property type="match status" value="1"/>
</dbReference>
<comment type="cofactor">
    <cofactor evidence="1">
        <name>pantetheine 4'-phosphate</name>
        <dbReference type="ChEBI" id="CHEBI:47942"/>
    </cofactor>
</comment>
<dbReference type="SUPFAM" id="SSF52777">
    <property type="entry name" value="CoA-dependent acyltransferases"/>
    <property type="match status" value="4"/>
</dbReference>
<dbReference type="InterPro" id="IPR020806">
    <property type="entry name" value="PKS_PP-bd"/>
</dbReference>